<organism evidence="3 4">
    <name type="scientific">Hydnum rufescens UP504</name>
    <dbReference type="NCBI Taxonomy" id="1448309"/>
    <lineage>
        <taxon>Eukaryota</taxon>
        <taxon>Fungi</taxon>
        <taxon>Dikarya</taxon>
        <taxon>Basidiomycota</taxon>
        <taxon>Agaricomycotina</taxon>
        <taxon>Agaricomycetes</taxon>
        <taxon>Cantharellales</taxon>
        <taxon>Hydnaceae</taxon>
        <taxon>Hydnum</taxon>
    </lineage>
</organism>
<dbReference type="SUPFAM" id="SSF54897">
    <property type="entry name" value="Protease propeptides/inhibitors"/>
    <property type="match status" value="1"/>
</dbReference>
<protein>
    <recommendedName>
        <fullName evidence="2">Inhibitor I9 domain-containing protein</fullName>
    </recommendedName>
</protein>
<comment type="caution">
    <text evidence="3">The sequence shown here is derived from an EMBL/GenBank/DDBJ whole genome shotgun (WGS) entry which is preliminary data.</text>
</comment>
<comment type="similarity">
    <text evidence="1">Belongs to the protease inhibitor I9 family.</text>
</comment>
<evidence type="ECO:0000259" key="2">
    <source>
        <dbReference type="Pfam" id="PF05922"/>
    </source>
</evidence>
<dbReference type="OrthoDB" id="5518345at2759"/>
<evidence type="ECO:0000256" key="1">
    <source>
        <dbReference type="ARBA" id="ARBA00038069"/>
    </source>
</evidence>
<dbReference type="FunFam" id="3.30.70.80:FF:000005">
    <property type="entry name" value="Proteinase inhibitor I2B"/>
    <property type="match status" value="1"/>
</dbReference>
<evidence type="ECO:0000313" key="3">
    <source>
        <dbReference type="EMBL" id="KAF9510034.1"/>
    </source>
</evidence>
<dbReference type="InterPro" id="IPR052471">
    <property type="entry name" value="PBI_I9"/>
</dbReference>
<accession>A0A9P6AQ72</accession>
<evidence type="ECO:0000313" key="4">
    <source>
        <dbReference type="Proteomes" id="UP000886523"/>
    </source>
</evidence>
<dbReference type="Pfam" id="PF05922">
    <property type="entry name" value="Inhibitor_I9"/>
    <property type="match status" value="1"/>
</dbReference>
<dbReference type="InterPro" id="IPR010259">
    <property type="entry name" value="S8pro/Inhibitor_I9"/>
</dbReference>
<dbReference type="GO" id="GO:0042144">
    <property type="term" value="P:vacuole fusion, non-autophagic"/>
    <property type="evidence" value="ECO:0007669"/>
    <property type="project" value="TreeGrafter"/>
</dbReference>
<name>A0A9P6AQ72_9AGAM</name>
<dbReference type="PANTHER" id="PTHR28288:SF2">
    <property type="entry name" value="PROTEASE B INHIBITOR 2"/>
    <property type="match status" value="1"/>
</dbReference>
<dbReference type="AlphaFoldDB" id="A0A9P6AQ72"/>
<dbReference type="PANTHER" id="PTHR28288">
    <property type="entry name" value="PROTEASE B INHIBITOR 2"/>
    <property type="match status" value="1"/>
</dbReference>
<feature type="domain" description="Inhibitor I9" evidence="2">
    <location>
        <begin position="8"/>
        <end position="75"/>
    </location>
</feature>
<dbReference type="Proteomes" id="UP000886523">
    <property type="component" value="Unassembled WGS sequence"/>
</dbReference>
<sequence length="75" mass="8084">MSEAAGNFIVTYKDHVSQAEIDEHCRQIEASGGKINNRYTIIKGFSATLQPAHVSGFAGDPLVDTVEPDGIVHTQ</sequence>
<proteinExistence type="inferred from homology"/>
<dbReference type="EMBL" id="MU129024">
    <property type="protein sequence ID" value="KAF9510034.1"/>
    <property type="molecule type" value="Genomic_DNA"/>
</dbReference>
<dbReference type="InterPro" id="IPR037045">
    <property type="entry name" value="S8pro/Inhibitor_I9_sf"/>
</dbReference>
<keyword evidence="4" id="KW-1185">Reference proteome</keyword>
<gene>
    <name evidence="3" type="ORF">BS47DRAFT_1348450</name>
</gene>
<dbReference type="GO" id="GO:0004866">
    <property type="term" value="F:endopeptidase inhibitor activity"/>
    <property type="evidence" value="ECO:0007669"/>
    <property type="project" value="UniProtKB-ARBA"/>
</dbReference>
<reference evidence="3" key="1">
    <citation type="journal article" date="2020" name="Nat. Commun.">
        <title>Large-scale genome sequencing of mycorrhizal fungi provides insights into the early evolution of symbiotic traits.</title>
        <authorList>
            <person name="Miyauchi S."/>
            <person name="Kiss E."/>
            <person name="Kuo A."/>
            <person name="Drula E."/>
            <person name="Kohler A."/>
            <person name="Sanchez-Garcia M."/>
            <person name="Morin E."/>
            <person name="Andreopoulos B."/>
            <person name="Barry K.W."/>
            <person name="Bonito G."/>
            <person name="Buee M."/>
            <person name="Carver A."/>
            <person name="Chen C."/>
            <person name="Cichocki N."/>
            <person name="Clum A."/>
            <person name="Culley D."/>
            <person name="Crous P.W."/>
            <person name="Fauchery L."/>
            <person name="Girlanda M."/>
            <person name="Hayes R.D."/>
            <person name="Keri Z."/>
            <person name="LaButti K."/>
            <person name="Lipzen A."/>
            <person name="Lombard V."/>
            <person name="Magnuson J."/>
            <person name="Maillard F."/>
            <person name="Murat C."/>
            <person name="Nolan M."/>
            <person name="Ohm R.A."/>
            <person name="Pangilinan J."/>
            <person name="Pereira M.F."/>
            <person name="Perotto S."/>
            <person name="Peter M."/>
            <person name="Pfister S."/>
            <person name="Riley R."/>
            <person name="Sitrit Y."/>
            <person name="Stielow J.B."/>
            <person name="Szollosi G."/>
            <person name="Zifcakova L."/>
            <person name="Stursova M."/>
            <person name="Spatafora J.W."/>
            <person name="Tedersoo L."/>
            <person name="Vaario L.M."/>
            <person name="Yamada A."/>
            <person name="Yan M."/>
            <person name="Wang P."/>
            <person name="Xu J."/>
            <person name="Bruns T."/>
            <person name="Baldrian P."/>
            <person name="Vilgalys R."/>
            <person name="Dunand C."/>
            <person name="Henrissat B."/>
            <person name="Grigoriev I.V."/>
            <person name="Hibbett D."/>
            <person name="Nagy L.G."/>
            <person name="Martin F.M."/>
        </authorList>
    </citation>
    <scope>NUCLEOTIDE SEQUENCE</scope>
    <source>
        <strain evidence="3">UP504</strain>
    </source>
</reference>
<dbReference type="Gene3D" id="3.30.70.80">
    <property type="entry name" value="Peptidase S8 propeptide/proteinase inhibitor I9"/>
    <property type="match status" value="1"/>
</dbReference>